<reference evidence="1" key="1">
    <citation type="journal article" date="2022" name="bioRxiv">
        <title>Sequencing and chromosome-scale assembly of the giantPleurodeles waltlgenome.</title>
        <authorList>
            <person name="Brown T."/>
            <person name="Elewa A."/>
            <person name="Iarovenko S."/>
            <person name="Subramanian E."/>
            <person name="Araus A.J."/>
            <person name="Petzold A."/>
            <person name="Susuki M."/>
            <person name="Suzuki K.-i.T."/>
            <person name="Hayashi T."/>
            <person name="Toyoda A."/>
            <person name="Oliveira C."/>
            <person name="Osipova E."/>
            <person name="Leigh N.D."/>
            <person name="Simon A."/>
            <person name="Yun M.H."/>
        </authorList>
    </citation>
    <scope>NUCLEOTIDE SEQUENCE</scope>
    <source>
        <strain evidence="1">20211129_DDA</strain>
        <tissue evidence="1">Liver</tissue>
    </source>
</reference>
<gene>
    <name evidence="1" type="ORF">NDU88_001462</name>
</gene>
<evidence type="ECO:0000313" key="1">
    <source>
        <dbReference type="EMBL" id="KAJ1213831.1"/>
    </source>
</evidence>
<sequence>MALTGNQVAGVHRRAASVVTHRLVRLNYVGWCKATPTEQHSVKRCTEMWDSSFDALRSTPAMKPQWNCNFLTPTRLRWALSDSPAPFPVFLAGGEDREPYRELRGIHRIAKEIRDSSGTMRTAAFIKRTSTARHERRRAATALLERR</sequence>
<protein>
    <submittedName>
        <fullName evidence="1">Uncharacterized protein</fullName>
    </submittedName>
</protein>
<proteinExistence type="predicted"/>
<dbReference type="AlphaFoldDB" id="A0AAV7WLK5"/>
<accession>A0AAV7WLK5</accession>
<comment type="caution">
    <text evidence="1">The sequence shown here is derived from an EMBL/GenBank/DDBJ whole genome shotgun (WGS) entry which is preliminary data.</text>
</comment>
<keyword evidence="2" id="KW-1185">Reference proteome</keyword>
<dbReference type="EMBL" id="JANPWB010000001">
    <property type="protein sequence ID" value="KAJ1213831.1"/>
    <property type="molecule type" value="Genomic_DNA"/>
</dbReference>
<dbReference type="Proteomes" id="UP001066276">
    <property type="component" value="Chromosome 1_1"/>
</dbReference>
<name>A0AAV7WLK5_PLEWA</name>
<evidence type="ECO:0000313" key="2">
    <source>
        <dbReference type="Proteomes" id="UP001066276"/>
    </source>
</evidence>
<organism evidence="1 2">
    <name type="scientific">Pleurodeles waltl</name>
    <name type="common">Iberian ribbed newt</name>
    <dbReference type="NCBI Taxonomy" id="8319"/>
    <lineage>
        <taxon>Eukaryota</taxon>
        <taxon>Metazoa</taxon>
        <taxon>Chordata</taxon>
        <taxon>Craniata</taxon>
        <taxon>Vertebrata</taxon>
        <taxon>Euteleostomi</taxon>
        <taxon>Amphibia</taxon>
        <taxon>Batrachia</taxon>
        <taxon>Caudata</taxon>
        <taxon>Salamandroidea</taxon>
        <taxon>Salamandridae</taxon>
        <taxon>Pleurodelinae</taxon>
        <taxon>Pleurodeles</taxon>
    </lineage>
</organism>